<sequence length="18" mass="1958">MLLLPQGLPLLILDKPSP</sequence>
<reference evidence="1" key="2">
    <citation type="journal article" date="2015" name="Data Brief">
        <title>Shoot transcriptome of the giant reed, Arundo donax.</title>
        <authorList>
            <person name="Barrero R.A."/>
            <person name="Guerrero F.D."/>
            <person name="Moolhuijzen P."/>
            <person name="Goolsby J.A."/>
            <person name="Tidwell J."/>
            <person name="Bellgard S.E."/>
            <person name="Bellgard M.I."/>
        </authorList>
    </citation>
    <scope>NUCLEOTIDE SEQUENCE</scope>
    <source>
        <tissue evidence="1">Shoot tissue taken approximately 20 cm above the soil surface</tissue>
    </source>
</reference>
<dbReference type="EMBL" id="GBRH01276243">
    <property type="protein sequence ID" value="JAD21652.1"/>
    <property type="molecule type" value="Transcribed_RNA"/>
</dbReference>
<proteinExistence type="predicted"/>
<accession>A0A0A8YES8</accession>
<dbReference type="AlphaFoldDB" id="A0A0A8YES8"/>
<organism evidence="1">
    <name type="scientific">Arundo donax</name>
    <name type="common">Giant reed</name>
    <name type="synonym">Donax arundinaceus</name>
    <dbReference type="NCBI Taxonomy" id="35708"/>
    <lineage>
        <taxon>Eukaryota</taxon>
        <taxon>Viridiplantae</taxon>
        <taxon>Streptophyta</taxon>
        <taxon>Embryophyta</taxon>
        <taxon>Tracheophyta</taxon>
        <taxon>Spermatophyta</taxon>
        <taxon>Magnoliopsida</taxon>
        <taxon>Liliopsida</taxon>
        <taxon>Poales</taxon>
        <taxon>Poaceae</taxon>
        <taxon>PACMAD clade</taxon>
        <taxon>Arundinoideae</taxon>
        <taxon>Arundineae</taxon>
        <taxon>Arundo</taxon>
    </lineage>
</organism>
<name>A0A0A8YES8_ARUDO</name>
<reference evidence="1" key="1">
    <citation type="submission" date="2014-09" db="EMBL/GenBank/DDBJ databases">
        <authorList>
            <person name="Magalhaes I.L.F."/>
            <person name="Oliveira U."/>
            <person name="Santos F.R."/>
            <person name="Vidigal T.H.D.A."/>
            <person name="Brescovit A.D."/>
            <person name="Santos A.J."/>
        </authorList>
    </citation>
    <scope>NUCLEOTIDE SEQUENCE</scope>
    <source>
        <tissue evidence="1">Shoot tissue taken approximately 20 cm above the soil surface</tissue>
    </source>
</reference>
<protein>
    <submittedName>
        <fullName evidence="1">Uncharacterized protein</fullName>
    </submittedName>
</protein>
<evidence type="ECO:0000313" key="1">
    <source>
        <dbReference type="EMBL" id="JAD21652.1"/>
    </source>
</evidence>